<evidence type="ECO:0000313" key="3">
    <source>
        <dbReference type="Proteomes" id="UP000613030"/>
    </source>
</evidence>
<dbReference type="Gene3D" id="1.10.260.40">
    <property type="entry name" value="lambda repressor-like DNA-binding domains"/>
    <property type="match status" value="1"/>
</dbReference>
<evidence type="ECO:0000259" key="1">
    <source>
        <dbReference type="PROSITE" id="PS50943"/>
    </source>
</evidence>
<name>A0ABS1KPY5_9BACT</name>
<organism evidence="2 3">
    <name type="scientific">Chryseolinea lacunae</name>
    <dbReference type="NCBI Taxonomy" id="2801331"/>
    <lineage>
        <taxon>Bacteria</taxon>
        <taxon>Pseudomonadati</taxon>
        <taxon>Bacteroidota</taxon>
        <taxon>Cytophagia</taxon>
        <taxon>Cytophagales</taxon>
        <taxon>Fulvivirgaceae</taxon>
        <taxon>Chryseolinea</taxon>
    </lineage>
</organism>
<feature type="domain" description="HTH cro/C1-type" evidence="1">
    <location>
        <begin position="19"/>
        <end position="74"/>
    </location>
</feature>
<sequence length="151" mass="17185">MKEYEFSEKASRPHQGRNVRRFRDMARLKQEALAAALGGDWTQKKVSQIEAMEEIEPALLEQLAKALHVTPAAIEHFDEEKTLAFISNIFNDHSGPGISYSTVTYENANDALLAENKKLYETLLKEKDALLKEKDERIALLQKLLEDRAAK</sequence>
<dbReference type="EMBL" id="JAERRB010000002">
    <property type="protein sequence ID" value="MBL0741368.1"/>
    <property type="molecule type" value="Genomic_DNA"/>
</dbReference>
<dbReference type="InterPro" id="IPR001387">
    <property type="entry name" value="Cro/C1-type_HTH"/>
</dbReference>
<keyword evidence="3" id="KW-1185">Reference proteome</keyword>
<gene>
    <name evidence="2" type="ORF">JI741_09060</name>
</gene>
<evidence type="ECO:0000313" key="2">
    <source>
        <dbReference type="EMBL" id="MBL0741368.1"/>
    </source>
</evidence>
<proteinExistence type="predicted"/>
<dbReference type="CDD" id="cd00093">
    <property type="entry name" value="HTH_XRE"/>
    <property type="match status" value="1"/>
</dbReference>
<dbReference type="SMART" id="SM00530">
    <property type="entry name" value="HTH_XRE"/>
    <property type="match status" value="1"/>
</dbReference>
<dbReference type="InterPro" id="IPR010982">
    <property type="entry name" value="Lambda_DNA-bd_dom_sf"/>
</dbReference>
<dbReference type="RefSeq" id="WP_202008716.1">
    <property type="nucleotide sequence ID" value="NZ_JAERRB010000002.1"/>
</dbReference>
<comment type="caution">
    <text evidence="2">The sequence shown here is derived from an EMBL/GenBank/DDBJ whole genome shotgun (WGS) entry which is preliminary data.</text>
</comment>
<accession>A0ABS1KPY5</accession>
<dbReference type="SUPFAM" id="SSF47413">
    <property type="entry name" value="lambda repressor-like DNA-binding domains"/>
    <property type="match status" value="1"/>
</dbReference>
<dbReference type="PROSITE" id="PS50943">
    <property type="entry name" value="HTH_CROC1"/>
    <property type="match status" value="1"/>
</dbReference>
<protein>
    <submittedName>
        <fullName evidence="2">Helix-turn-helix domain-containing protein</fullName>
    </submittedName>
</protein>
<dbReference type="Proteomes" id="UP000613030">
    <property type="component" value="Unassembled WGS sequence"/>
</dbReference>
<reference evidence="2 3" key="1">
    <citation type="submission" date="2021-01" db="EMBL/GenBank/DDBJ databases">
        <title>Chryseolinea sp. Jin1 Genome sequencing and assembly.</title>
        <authorList>
            <person name="Kim I."/>
        </authorList>
    </citation>
    <scope>NUCLEOTIDE SEQUENCE [LARGE SCALE GENOMIC DNA]</scope>
    <source>
        <strain evidence="2 3">Jin1</strain>
    </source>
</reference>
<dbReference type="Pfam" id="PF13560">
    <property type="entry name" value="HTH_31"/>
    <property type="match status" value="1"/>
</dbReference>